<feature type="transmembrane region" description="Helical" evidence="1">
    <location>
        <begin position="7"/>
        <end position="29"/>
    </location>
</feature>
<dbReference type="GO" id="GO:0055070">
    <property type="term" value="P:copper ion homeostasis"/>
    <property type="evidence" value="ECO:0007669"/>
    <property type="project" value="InterPro"/>
</dbReference>
<organism evidence="2 3">
    <name type="scientific">Peptostreptococcus russellii</name>
    <dbReference type="NCBI Taxonomy" id="215200"/>
    <lineage>
        <taxon>Bacteria</taxon>
        <taxon>Bacillati</taxon>
        <taxon>Bacillota</taxon>
        <taxon>Clostridia</taxon>
        <taxon>Peptostreptococcales</taxon>
        <taxon>Peptostreptococcaceae</taxon>
        <taxon>Peptostreptococcus</taxon>
    </lineage>
</organism>
<accession>A0A1H8EC70</accession>
<keyword evidence="3" id="KW-1185">Reference proteome</keyword>
<evidence type="ECO:0000313" key="3">
    <source>
        <dbReference type="Proteomes" id="UP000199512"/>
    </source>
</evidence>
<keyword evidence="1" id="KW-1133">Transmembrane helix</keyword>
<evidence type="ECO:0000256" key="1">
    <source>
        <dbReference type="SAM" id="Phobius"/>
    </source>
</evidence>
<evidence type="ECO:0000313" key="2">
    <source>
        <dbReference type="EMBL" id="SEN17112.1"/>
    </source>
</evidence>
<reference evidence="2 3" key="1">
    <citation type="submission" date="2016-10" db="EMBL/GenBank/DDBJ databases">
        <authorList>
            <person name="de Groot N.N."/>
        </authorList>
    </citation>
    <scope>NUCLEOTIDE SEQUENCE [LARGE SCALE GENOMIC DNA]</scope>
    <source>
        <strain evidence="2 3">Calf135</strain>
    </source>
</reference>
<name>A0A1H8EC70_9FIRM</name>
<protein>
    <submittedName>
        <fullName evidence="2">Copper transport outer membrane protein, MctB</fullName>
    </submittedName>
</protein>
<proteinExistence type="predicted"/>
<sequence length="289" mass="31678">MHINFKYFIVSIGSIFLALGIGILIGSGLGNNETMQKQNEAIVKDIDEQFNVLKTKDEELIKENKILKENADSYRRYIVSNQAILTANKLSGKNIGIISFDEKDDTDEVDSSITSAGGNIAFKITIKEAIFEKGSAEKINEKLQTNISSNAELISLITDSIKNPTGNASLNALSELGYVKVDKMVGQYESVNNIVFINAAGNKMKNKVNDLEKPIVEIVKNERPVVVVESSANSNESMEEFSKMKIATINNIDQASGQISLVNCLSNDKLTGIYGKDKENNIVTMAVTK</sequence>
<dbReference type="OrthoDB" id="2382049at2"/>
<dbReference type="InterPro" id="IPR021522">
    <property type="entry name" value="MctB"/>
</dbReference>
<dbReference type="EMBL" id="FODF01000001">
    <property type="protein sequence ID" value="SEN17112.1"/>
    <property type="molecule type" value="Genomic_DNA"/>
</dbReference>
<dbReference type="GO" id="GO:0016020">
    <property type="term" value="C:membrane"/>
    <property type="evidence" value="ECO:0007669"/>
    <property type="project" value="InterPro"/>
</dbReference>
<keyword evidence="1" id="KW-0472">Membrane</keyword>
<keyword evidence="1" id="KW-0812">Transmembrane</keyword>
<dbReference type="AlphaFoldDB" id="A0A1H8EC70"/>
<dbReference type="RefSeq" id="WP_091972994.1">
    <property type="nucleotide sequence ID" value="NZ_CAUWDX010000041.1"/>
</dbReference>
<gene>
    <name evidence="2" type="ORF">SAMN05216454_10170</name>
</gene>
<dbReference type="STRING" id="215200.SAMN05216454_10170"/>
<dbReference type="Pfam" id="PF11382">
    <property type="entry name" value="MctB"/>
    <property type="match status" value="1"/>
</dbReference>
<dbReference type="Proteomes" id="UP000199512">
    <property type="component" value="Unassembled WGS sequence"/>
</dbReference>